<dbReference type="EMBL" id="CCMZ01000076">
    <property type="protein sequence ID" value="CDX29093.1"/>
    <property type="molecule type" value="Genomic_DNA"/>
</dbReference>
<proteinExistence type="predicted"/>
<gene>
    <name evidence="1" type="ORF">MPL3356_90192</name>
    <name evidence="2" type="ORF">MPL3365_210042</name>
</gene>
<reference evidence="1 4" key="1">
    <citation type="submission" date="2014-08" db="EMBL/GenBank/DDBJ databases">
        <authorList>
            <person name="Moulin Lionel"/>
        </authorList>
    </citation>
    <scope>NUCLEOTIDE SEQUENCE [LARGE SCALE GENOMIC DNA]</scope>
</reference>
<dbReference type="AlphaFoldDB" id="A0A090EFG8"/>
<organism evidence="1 3">
    <name type="scientific">Mesorhizobium plurifarium</name>
    <dbReference type="NCBI Taxonomy" id="69974"/>
    <lineage>
        <taxon>Bacteria</taxon>
        <taxon>Pseudomonadati</taxon>
        <taxon>Pseudomonadota</taxon>
        <taxon>Alphaproteobacteria</taxon>
        <taxon>Hyphomicrobiales</taxon>
        <taxon>Phyllobacteriaceae</taxon>
        <taxon>Mesorhizobium</taxon>
    </lineage>
</organism>
<protein>
    <submittedName>
        <fullName evidence="1">Uncharacterized protein</fullName>
    </submittedName>
</protein>
<dbReference type="Proteomes" id="UP000046122">
    <property type="component" value="Unassembled WGS sequence"/>
</dbReference>
<dbReference type="Proteomes" id="UP000045285">
    <property type="component" value="Unassembled WGS sequence"/>
</dbReference>
<evidence type="ECO:0000313" key="2">
    <source>
        <dbReference type="EMBL" id="CDX55780.1"/>
    </source>
</evidence>
<evidence type="ECO:0000313" key="3">
    <source>
        <dbReference type="Proteomes" id="UP000045285"/>
    </source>
</evidence>
<dbReference type="EMBL" id="CCNE01000014">
    <property type="protein sequence ID" value="CDX55780.1"/>
    <property type="molecule type" value="Genomic_DNA"/>
</dbReference>
<reference evidence="3" key="2">
    <citation type="submission" date="2014-08" db="EMBL/GenBank/DDBJ databases">
        <authorList>
            <person name="Moulin L."/>
        </authorList>
    </citation>
    <scope>NUCLEOTIDE SEQUENCE [LARGE SCALE GENOMIC DNA]</scope>
</reference>
<keyword evidence="3" id="KW-1185">Reference proteome</keyword>
<name>A0A090EFG8_MESPL</name>
<evidence type="ECO:0000313" key="4">
    <source>
        <dbReference type="Proteomes" id="UP000046122"/>
    </source>
</evidence>
<accession>A0A090EFG8</accession>
<sequence>MHEFLKLNRQYLMNIDQYKSICELTYFQCGVIKITDANLRAFPE</sequence>
<evidence type="ECO:0000313" key="1">
    <source>
        <dbReference type="EMBL" id="CDX29093.1"/>
    </source>
</evidence>